<feature type="chain" id="PRO_5042236728" evidence="2">
    <location>
        <begin position="20"/>
        <end position="657"/>
    </location>
</feature>
<keyword evidence="2" id="KW-0732">Signal</keyword>
<dbReference type="AlphaFoldDB" id="A0AAD3HFZ0"/>
<gene>
    <name evidence="4" type="ORF">CTEN210_18382</name>
</gene>
<sequence length="657" mass="70726">MKFVFPLCLLALSFQGAKSKNLRGFSDETCTAVLVNVNKGFDDDLNPLGEDQYLACEKPNGKSYKVKSADKDFLNKNFNNGKWKSGETTLNFGSDAKIDESTGEITSSWTPGLAKKNNPNKQKNKQSRNLAVVEGDKSVLVVRVVATNASTSASEGDLSNSVFGNGVDPLNLSSQYSACSHDKLTLNKAADRTGTSTNISNGVVTITVGYSTSYGDTVMNNAVISELMTQFGVTNPNQLADHVMFCLPPGTTGGAYAYVNHWLSVYNDNYCKSVTMQMHEIGHNLNLAHSGDNTCSSSPECTYGDQSGLYAARHKTLSASGTRKYTGNLAPILDDPDDTAGAPMILKIETGTDRDYYINFNRKAGFNSDTFEGANQVMIVEGGEGNVYGESKLQTNGKLSAGGTWSTVVGGETVTVTVNDINISGNGFADVEVCFGSCSTATTLELNDLDLVAIEKTGTTSGKAEVHVVSKAGNYQTLSLPTEIALSPETNNLWKFLLAPNNDLYTIEKSQTGSGKTEVHVLTKASNYSRFGLQTGTALFETDDTWEFLLAPDTLDIYAIRKSETGTNKTEVHILTRSSNFRRFGLQTGTALEETNADWAFAIAPSNNDVYAIKKAQTGSGSTEIHVLTRSSNFRSFGLRTGTALPETNADWEFAIV</sequence>
<feature type="signal peptide" evidence="2">
    <location>
        <begin position="1"/>
        <end position="19"/>
    </location>
</feature>
<dbReference type="SUPFAM" id="SSF55486">
    <property type="entry name" value="Metalloproteases ('zincins'), catalytic domain"/>
    <property type="match status" value="1"/>
</dbReference>
<comment type="caution">
    <text evidence="4">The sequence shown here is derived from an EMBL/GenBank/DDBJ whole genome shotgun (WGS) entry which is preliminary data.</text>
</comment>
<evidence type="ECO:0000256" key="2">
    <source>
        <dbReference type="SAM" id="SignalP"/>
    </source>
</evidence>
<evidence type="ECO:0000259" key="3">
    <source>
        <dbReference type="Pfam" id="PF05548"/>
    </source>
</evidence>
<name>A0AAD3HFZ0_9STRA</name>
<protein>
    <submittedName>
        <fullName evidence="4">VCBS repeat-containing protein</fullName>
    </submittedName>
</protein>
<dbReference type="InterPro" id="IPR008752">
    <property type="entry name" value="Peptidase_M11"/>
</dbReference>
<proteinExistence type="predicted"/>
<evidence type="ECO:0000313" key="4">
    <source>
        <dbReference type="EMBL" id="GFH61906.1"/>
    </source>
</evidence>
<dbReference type="EMBL" id="BLLK01000075">
    <property type="protein sequence ID" value="GFH61906.1"/>
    <property type="molecule type" value="Genomic_DNA"/>
</dbReference>
<evidence type="ECO:0000256" key="1">
    <source>
        <dbReference type="SAM" id="MobiDB-lite"/>
    </source>
</evidence>
<organism evidence="4 5">
    <name type="scientific">Chaetoceros tenuissimus</name>
    <dbReference type="NCBI Taxonomy" id="426638"/>
    <lineage>
        <taxon>Eukaryota</taxon>
        <taxon>Sar</taxon>
        <taxon>Stramenopiles</taxon>
        <taxon>Ochrophyta</taxon>
        <taxon>Bacillariophyta</taxon>
        <taxon>Coscinodiscophyceae</taxon>
        <taxon>Chaetocerotophycidae</taxon>
        <taxon>Chaetocerotales</taxon>
        <taxon>Chaetocerotaceae</taxon>
        <taxon>Chaetoceros</taxon>
    </lineage>
</organism>
<reference evidence="4 5" key="1">
    <citation type="journal article" date="2021" name="Sci. Rep.">
        <title>The genome of the diatom Chaetoceros tenuissimus carries an ancient integrated fragment of an extant virus.</title>
        <authorList>
            <person name="Hongo Y."/>
            <person name="Kimura K."/>
            <person name="Takaki Y."/>
            <person name="Yoshida Y."/>
            <person name="Baba S."/>
            <person name="Kobayashi G."/>
            <person name="Nagasaki K."/>
            <person name="Hano T."/>
            <person name="Tomaru Y."/>
        </authorList>
    </citation>
    <scope>NUCLEOTIDE SEQUENCE [LARGE SCALE GENOMIC DNA]</scope>
    <source>
        <strain evidence="4 5">NIES-3715</strain>
    </source>
</reference>
<feature type="region of interest" description="Disordered" evidence="1">
    <location>
        <begin position="103"/>
        <end position="128"/>
    </location>
</feature>
<evidence type="ECO:0000313" key="5">
    <source>
        <dbReference type="Proteomes" id="UP001054902"/>
    </source>
</evidence>
<keyword evidence="5" id="KW-1185">Reference proteome</keyword>
<dbReference type="Proteomes" id="UP001054902">
    <property type="component" value="Unassembled WGS sequence"/>
</dbReference>
<dbReference type="Pfam" id="PF05548">
    <property type="entry name" value="Peptidase_M11"/>
    <property type="match status" value="1"/>
</dbReference>
<feature type="domain" description="Peptidase M11 gametolysin" evidence="3">
    <location>
        <begin position="149"/>
        <end position="295"/>
    </location>
</feature>
<accession>A0AAD3HFZ0</accession>